<dbReference type="Proteomes" id="UP001634007">
    <property type="component" value="Unassembled WGS sequence"/>
</dbReference>
<dbReference type="PANTHER" id="PTHR33881:SF10">
    <property type="entry name" value="SLIT HOMOLOG 2 PROTEIN-LIKE"/>
    <property type="match status" value="1"/>
</dbReference>
<keyword evidence="3" id="KW-1185">Reference proteome</keyword>
<dbReference type="EMBL" id="JBJKBG010000002">
    <property type="protein sequence ID" value="KAL3750418.1"/>
    <property type="molecule type" value="Genomic_DNA"/>
</dbReference>
<organism evidence="2 3">
    <name type="scientific">Eucalyptus globulus</name>
    <name type="common">Tasmanian blue gum</name>
    <dbReference type="NCBI Taxonomy" id="34317"/>
    <lineage>
        <taxon>Eukaryota</taxon>
        <taxon>Viridiplantae</taxon>
        <taxon>Streptophyta</taxon>
        <taxon>Embryophyta</taxon>
        <taxon>Tracheophyta</taxon>
        <taxon>Spermatophyta</taxon>
        <taxon>Magnoliopsida</taxon>
        <taxon>eudicotyledons</taxon>
        <taxon>Gunneridae</taxon>
        <taxon>Pentapetalae</taxon>
        <taxon>rosids</taxon>
        <taxon>malvids</taxon>
        <taxon>Myrtales</taxon>
        <taxon>Myrtaceae</taxon>
        <taxon>Myrtoideae</taxon>
        <taxon>Eucalypteae</taxon>
        <taxon>Eucalyptus</taxon>
    </lineage>
</organism>
<name>A0ABD3LFZ6_EUCGL</name>
<gene>
    <name evidence="2" type="ORF">ACJRO7_011423</name>
</gene>
<feature type="signal peptide" evidence="1">
    <location>
        <begin position="1"/>
        <end position="23"/>
    </location>
</feature>
<protein>
    <submittedName>
        <fullName evidence="2">Uncharacterized protein</fullName>
    </submittedName>
</protein>
<dbReference type="AlphaFoldDB" id="A0ABD3LFZ6"/>
<keyword evidence="1" id="KW-0732">Signal</keyword>
<proteinExistence type="predicted"/>
<feature type="chain" id="PRO_5044882250" evidence="1">
    <location>
        <begin position="24"/>
        <end position="198"/>
    </location>
</feature>
<dbReference type="PANTHER" id="PTHR33881">
    <property type="entry name" value="NEUROGENIC LOCUS NOTCH-LIKE PROTEIN"/>
    <property type="match status" value="1"/>
</dbReference>
<comment type="caution">
    <text evidence="2">The sequence shown here is derived from an EMBL/GenBank/DDBJ whole genome shotgun (WGS) entry which is preliminary data.</text>
</comment>
<evidence type="ECO:0000313" key="2">
    <source>
        <dbReference type="EMBL" id="KAL3750418.1"/>
    </source>
</evidence>
<evidence type="ECO:0000256" key="1">
    <source>
        <dbReference type="SAM" id="SignalP"/>
    </source>
</evidence>
<evidence type="ECO:0000313" key="3">
    <source>
        <dbReference type="Proteomes" id="UP001634007"/>
    </source>
</evidence>
<sequence>MASSTTMAFLARLMVLLPVTASAADSLAPFIEELCGKVQSGKRSCIMNASALFGFKCQCEVGWKQMRLTNEDDLKFYLASNVLLSTPACPGLPPVPSVPYNTSVVDSCYWIYCGGRTCTKSATYEHTCQCDADYTILVNVSIFPCFSDCAISNDCEKLIIKVSNSSTTGSDSRTHMFLPRKLLWLSIFTASMALVLWN</sequence>
<reference evidence="2 3" key="1">
    <citation type="submission" date="2024-11" db="EMBL/GenBank/DDBJ databases">
        <title>Chromosome-level genome assembly of Eucalyptus globulus Labill. provides insights into its genome evolution.</title>
        <authorList>
            <person name="Li X."/>
        </authorList>
    </citation>
    <scope>NUCLEOTIDE SEQUENCE [LARGE SCALE GENOMIC DNA]</scope>
    <source>
        <strain evidence="2">CL2024</strain>
        <tissue evidence="2">Fresh tender leaves</tissue>
    </source>
</reference>
<accession>A0ABD3LFZ6</accession>